<comment type="caution">
    <text evidence="2">The sequence shown here is derived from an EMBL/GenBank/DDBJ whole genome shotgun (WGS) entry which is preliminary data.</text>
</comment>
<reference evidence="2" key="1">
    <citation type="submission" date="2020-10" db="EMBL/GenBank/DDBJ databases">
        <title>Taxonomic study of unclassified bacteria belonging to the class Ktedonobacteria.</title>
        <authorList>
            <person name="Yabe S."/>
            <person name="Wang C.M."/>
            <person name="Zheng Y."/>
            <person name="Sakai Y."/>
            <person name="Cavaletti L."/>
            <person name="Monciardini P."/>
            <person name="Donadio S."/>
        </authorList>
    </citation>
    <scope>NUCLEOTIDE SEQUENCE</scope>
    <source>
        <strain evidence="2">ID150040</strain>
    </source>
</reference>
<feature type="compositionally biased region" description="Low complexity" evidence="1">
    <location>
        <begin position="56"/>
        <end position="74"/>
    </location>
</feature>
<sequence>MQEVSNTHMRAKFVAGVAGLCAIVVTLALISGHLFVPPSQAALHIQPHTALQTANSLTPHTSPTASHHASSNSSQEKLRDMLSTLHYLHGPDGWAWNTSLSAHRLLAFYGNPLSDVMGPIGQYGDNQLMAKLQEQAAAYAQLDPTHPVIPALDYVTPVVQPVPMKDNSWVYRMPRASVEHYIQLANDHHALFFFDMQVGHSTVQKEVDLVWDYLQRPGVDLSLDPEFDMPPGAIPDEVFGRMTATEINGVIDRLSTLVQTHHLPPKILIIHQFRLDMLPDWQKIHLKPGVQIVTCVDGFGTPGEKIDDYRIFDKQQLIQYPGMKLFYRLDKPLMPPSAVLALDPPPMLVMYQ</sequence>
<dbReference type="AlphaFoldDB" id="A0A8J3N1A4"/>
<evidence type="ECO:0000313" key="3">
    <source>
        <dbReference type="Proteomes" id="UP000597444"/>
    </source>
</evidence>
<feature type="region of interest" description="Disordered" evidence="1">
    <location>
        <begin position="55"/>
        <end position="75"/>
    </location>
</feature>
<proteinExistence type="predicted"/>
<keyword evidence="3" id="KW-1185">Reference proteome</keyword>
<dbReference type="EMBL" id="BNJK01000001">
    <property type="protein sequence ID" value="GHO94989.1"/>
    <property type="molecule type" value="Genomic_DNA"/>
</dbReference>
<evidence type="ECO:0000256" key="1">
    <source>
        <dbReference type="SAM" id="MobiDB-lite"/>
    </source>
</evidence>
<gene>
    <name evidence="2" type="ORF">KSF_050370</name>
</gene>
<evidence type="ECO:0008006" key="4">
    <source>
        <dbReference type="Google" id="ProtNLM"/>
    </source>
</evidence>
<dbReference type="Proteomes" id="UP000597444">
    <property type="component" value="Unassembled WGS sequence"/>
</dbReference>
<evidence type="ECO:0000313" key="2">
    <source>
        <dbReference type="EMBL" id="GHO94989.1"/>
    </source>
</evidence>
<protein>
    <recommendedName>
        <fullName evidence="4">Lipoprotein</fullName>
    </recommendedName>
</protein>
<organism evidence="2 3">
    <name type="scientific">Reticulibacter mediterranei</name>
    <dbReference type="NCBI Taxonomy" id="2778369"/>
    <lineage>
        <taxon>Bacteria</taxon>
        <taxon>Bacillati</taxon>
        <taxon>Chloroflexota</taxon>
        <taxon>Ktedonobacteria</taxon>
        <taxon>Ktedonobacterales</taxon>
        <taxon>Reticulibacteraceae</taxon>
        <taxon>Reticulibacter</taxon>
    </lineage>
</organism>
<name>A0A8J3N1A4_9CHLR</name>
<accession>A0A8J3N1A4</accession>